<gene>
    <name evidence="14" type="primary">LOC118275906</name>
</gene>
<dbReference type="SMART" id="SM01190">
    <property type="entry name" value="EMP24_GP25L"/>
    <property type="match status" value="1"/>
</dbReference>
<dbReference type="RefSeq" id="XP_035449920.1">
    <property type="nucleotide sequence ID" value="XM_035594027.2"/>
</dbReference>
<keyword evidence="5 11" id="KW-0732">Signal</keyword>
<evidence type="ECO:0000256" key="9">
    <source>
        <dbReference type="RuleBase" id="RU003827"/>
    </source>
</evidence>
<dbReference type="PANTHER" id="PTHR22811">
    <property type="entry name" value="TRANSMEMBRANE EMP24 DOMAIN-CONTAINING PROTEIN"/>
    <property type="match status" value="1"/>
</dbReference>
<evidence type="ECO:0000256" key="4">
    <source>
        <dbReference type="ARBA" id="ARBA00022692"/>
    </source>
</evidence>
<evidence type="ECO:0000256" key="2">
    <source>
        <dbReference type="ARBA" id="ARBA00007104"/>
    </source>
</evidence>
<name>A0A9R0DE83_SPOFR</name>
<keyword evidence="4 9" id="KW-0812">Transmembrane</keyword>
<proteinExistence type="inferred from homology"/>
<feature type="signal peptide" evidence="11">
    <location>
        <begin position="1"/>
        <end position="19"/>
    </location>
</feature>
<keyword evidence="7" id="KW-0472">Membrane</keyword>
<feature type="region of interest" description="Disordered" evidence="10">
    <location>
        <begin position="128"/>
        <end position="155"/>
    </location>
</feature>
<evidence type="ECO:0000256" key="11">
    <source>
        <dbReference type="SAM" id="SignalP"/>
    </source>
</evidence>
<dbReference type="AlphaFoldDB" id="A0A9R0DE83"/>
<dbReference type="SUPFAM" id="SSF101576">
    <property type="entry name" value="Supernatant protein factor (SPF), C-terminal domain"/>
    <property type="match status" value="1"/>
</dbReference>
<evidence type="ECO:0000256" key="5">
    <source>
        <dbReference type="ARBA" id="ARBA00022729"/>
    </source>
</evidence>
<evidence type="ECO:0000256" key="6">
    <source>
        <dbReference type="ARBA" id="ARBA00022989"/>
    </source>
</evidence>
<dbReference type="InterPro" id="IPR009038">
    <property type="entry name" value="GOLD_dom"/>
</dbReference>
<dbReference type="InterPro" id="IPR015720">
    <property type="entry name" value="Emp24-like"/>
</dbReference>
<protein>
    <submittedName>
        <fullName evidence="14">Transmembrane emp24 domain-containing protein 5</fullName>
    </submittedName>
</protein>
<keyword evidence="13" id="KW-1185">Reference proteome</keyword>
<dbReference type="GeneID" id="118275906"/>
<dbReference type="OrthoDB" id="10252683at2759"/>
<dbReference type="Proteomes" id="UP000829999">
    <property type="component" value="Chromosome 8"/>
</dbReference>
<evidence type="ECO:0000256" key="3">
    <source>
        <dbReference type="ARBA" id="ARBA00022473"/>
    </source>
</evidence>
<feature type="compositionally biased region" description="Basic and acidic residues" evidence="10">
    <location>
        <begin position="141"/>
        <end position="155"/>
    </location>
</feature>
<evidence type="ECO:0000313" key="14">
    <source>
        <dbReference type="RefSeq" id="XP_035449920.1"/>
    </source>
</evidence>
<dbReference type="InterPro" id="IPR036598">
    <property type="entry name" value="GOLD_dom_sf"/>
</dbReference>
<evidence type="ECO:0000256" key="8">
    <source>
        <dbReference type="ARBA" id="ARBA00037847"/>
    </source>
</evidence>
<keyword evidence="6" id="KW-1133">Transmembrane helix</keyword>
<dbReference type="GO" id="GO:0016020">
    <property type="term" value="C:membrane"/>
    <property type="evidence" value="ECO:0007669"/>
    <property type="project" value="UniProtKB-SubCell"/>
</dbReference>
<reference evidence="14" key="1">
    <citation type="submission" date="2025-08" db="UniProtKB">
        <authorList>
            <consortium name="RefSeq"/>
        </authorList>
    </citation>
    <scope>IDENTIFICATION</scope>
    <source>
        <tissue evidence="14">Whole larval tissue</tissue>
    </source>
</reference>
<evidence type="ECO:0000256" key="7">
    <source>
        <dbReference type="ARBA" id="ARBA00023136"/>
    </source>
</evidence>
<accession>A0A9R0DE83</accession>
<sequence>MFYINLFLFATIFLTKCYGQNIYVSDVNFRIEPGVETCVYETGKAGQMLEVYYQVLDGQHGDLDINFKVIDPKNATLLTDHKSSENSIIMDLEMDGDYAFCMDNTYSMMNSKLVFLYVLVEDKNGVTRSDAEATTGSDSGDGQKDAEGDEAEPKEILEWEGTDENGESYYLEVGKIADSLSATLAHVVKSRHLLSIYAATKSRDSYLAFEDTFIVDVWSGIQISLMFVVGMLQVYMIKKLFNREHLGYKDIY</sequence>
<dbReference type="Pfam" id="PF01105">
    <property type="entry name" value="EMP24_GP25L"/>
    <property type="match status" value="1"/>
</dbReference>
<evidence type="ECO:0000256" key="10">
    <source>
        <dbReference type="SAM" id="MobiDB-lite"/>
    </source>
</evidence>
<feature type="chain" id="PRO_5040467888" evidence="11">
    <location>
        <begin position="20"/>
        <end position="252"/>
    </location>
</feature>
<dbReference type="GO" id="GO:0012505">
    <property type="term" value="C:endomembrane system"/>
    <property type="evidence" value="ECO:0007669"/>
    <property type="project" value="UniProtKB-SubCell"/>
</dbReference>
<comment type="similarity">
    <text evidence="2 9">Belongs to the EMP24/GP25L family.</text>
</comment>
<keyword evidence="3" id="KW-0217">Developmental protein</keyword>
<organism evidence="13 14">
    <name type="scientific">Spodoptera frugiperda</name>
    <name type="common">Fall armyworm</name>
    <dbReference type="NCBI Taxonomy" id="7108"/>
    <lineage>
        <taxon>Eukaryota</taxon>
        <taxon>Metazoa</taxon>
        <taxon>Ecdysozoa</taxon>
        <taxon>Arthropoda</taxon>
        <taxon>Hexapoda</taxon>
        <taxon>Insecta</taxon>
        <taxon>Pterygota</taxon>
        <taxon>Neoptera</taxon>
        <taxon>Endopterygota</taxon>
        <taxon>Lepidoptera</taxon>
        <taxon>Glossata</taxon>
        <taxon>Ditrysia</taxon>
        <taxon>Noctuoidea</taxon>
        <taxon>Noctuidae</taxon>
        <taxon>Amphipyrinae</taxon>
        <taxon>Spodoptera</taxon>
    </lineage>
</organism>
<evidence type="ECO:0000313" key="13">
    <source>
        <dbReference type="Proteomes" id="UP000829999"/>
    </source>
</evidence>
<evidence type="ECO:0000259" key="12">
    <source>
        <dbReference type="PROSITE" id="PS50866"/>
    </source>
</evidence>
<comment type="subcellular location">
    <subcellularLocation>
        <location evidence="8">Endomembrane system</location>
        <topology evidence="8">Single-pass membrane protein</topology>
    </subcellularLocation>
    <subcellularLocation>
        <location evidence="1 9">Membrane</location>
        <topology evidence="1 9">Single-pass type I membrane protein</topology>
    </subcellularLocation>
</comment>
<dbReference type="PROSITE" id="PS50866">
    <property type="entry name" value="GOLD"/>
    <property type="match status" value="1"/>
</dbReference>
<feature type="domain" description="GOLD" evidence="12">
    <location>
        <begin position="36"/>
        <end position="120"/>
    </location>
</feature>
<evidence type="ECO:0000256" key="1">
    <source>
        <dbReference type="ARBA" id="ARBA00004479"/>
    </source>
</evidence>